<feature type="compositionally biased region" description="Low complexity" evidence="1">
    <location>
        <begin position="126"/>
        <end position="198"/>
    </location>
</feature>
<proteinExistence type="predicted"/>
<sequence length="677" mass="68587">MRVPILLLFAGYAAAQAVGPPAAVPTSSTPAAAPPASSSPRPVAPPASSSQNAPAQPTTPAAPSSSAAPTPTSFSGPPTFVFQNLATATQCAPVQVRWDLRNADRTKYTVDLYAFNIGVDQAIPPASSPSSAAPPANTPAAQPSANNNANSTPAANPAPAASAAAPASAAQPNPQPTPQASAPPTTQAVAGGNAAASPAKRDAHGLHAHRNPLLSADEYVHLVARADINSTIVKGWRAQASYAWTVNVPPGRYRLLAIVSDEARTWAESGPFTVVASSNTTCLQQDSSKTNSAAAGASSGSAAGSGDNAESKKSGLSGGAIAGVVIGVLAGLALAILAFICFRRAARDKRRDAGGREPQTPMRNLIGAPTDFRKTKGARSSVGHALAAIGIGANRGGDGIERAERGEKPMFAAVPPMNLGTRRGSNMTNETDNPFETAPTTPVEEKTPSHTPGSSFGTSIPPASALAAGAAAQADSNDPHRYPPRSPPRGAYDGIDDEPDTFRRSTPTPMRLPPSQLPANLVPSSVGTSPAGGTPSGTSPTTPVTPGFAPRATHQSRPSAGSAREAIPTATTPSVPPPSAFPVTPTSPGKVVERKSSTRRKPVPRLTDVDVESPSQGHSSESSHEATAGGIQLPESKPIGGGPAGDEYGLNAALAGIDRSQTYALVADPPLPQDDRH</sequence>
<dbReference type="OrthoDB" id="10689931at2759"/>
<feature type="signal peptide" evidence="3">
    <location>
        <begin position="1"/>
        <end position="15"/>
    </location>
</feature>
<keyword evidence="5" id="KW-1185">Reference proteome</keyword>
<dbReference type="STRING" id="879819.A0A0J1B6D6"/>
<feature type="compositionally biased region" description="Low complexity" evidence="1">
    <location>
        <begin position="463"/>
        <end position="474"/>
    </location>
</feature>
<keyword evidence="2" id="KW-0472">Membrane</keyword>
<feature type="compositionally biased region" description="Polar residues" evidence="1">
    <location>
        <begin position="423"/>
        <end position="440"/>
    </location>
</feature>
<reference evidence="4 5" key="1">
    <citation type="submission" date="2015-03" db="EMBL/GenBank/DDBJ databases">
        <title>Genomics and transcriptomics of the oil-accumulating basidiomycete yeast T. oleaginosus allow insights into substrate utilization and the diverse evolutionary trajectories of mating systems in fungi.</title>
        <authorList>
            <consortium name="DOE Joint Genome Institute"/>
            <person name="Kourist R."/>
            <person name="Kracht O."/>
            <person name="Bracharz F."/>
            <person name="Lipzen A."/>
            <person name="Nolan M."/>
            <person name="Ohm R."/>
            <person name="Grigoriev I."/>
            <person name="Sun S."/>
            <person name="Heitman J."/>
            <person name="Bruck T."/>
            <person name="Nowrousian M."/>
        </authorList>
    </citation>
    <scope>NUCLEOTIDE SEQUENCE [LARGE SCALE GENOMIC DNA]</scope>
    <source>
        <strain evidence="4 5">IBC0246</strain>
    </source>
</reference>
<feature type="compositionally biased region" description="Low complexity" evidence="1">
    <location>
        <begin position="292"/>
        <end position="306"/>
    </location>
</feature>
<feature type="region of interest" description="Disordered" evidence="1">
    <location>
        <begin position="413"/>
        <end position="649"/>
    </location>
</feature>
<protein>
    <recommendedName>
        <fullName evidence="6">Mid2 domain-containing protein</fullName>
    </recommendedName>
</protein>
<evidence type="ECO:0000256" key="2">
    <source>
        <dbReference type="SAM" id="Phobius"/>
    </source>
</evidence>
<keyword evidence="2" id="KW-0812">Transmembrane</keyword>
<keyword evidence="3" id="KW-0732">Signal</keyword>
<feature type="region of interest" description="Disordered" evidence="1">
    <location>
        <begin position="126"/>
        <end position="204"/>
    </location>
</feature>
<feature type="chain" id="PRO_5013311675" description="Mid2 domain-containing protein" evidence="3">
    <location>
        <begin position="16"/>
        <end position="677"/>
    </location>
</feature>
<feature type="region of interest" description="Disordered" evidence="1">
    <location>
        <begin position="291"/>
        <end position="312"/>
    </location>
</feature>
<gene>
    <name evidence="4" type="ORF">CC85DRAFT_60943</name>
</gene>
<name>A0A0J1B6D6_9TREE</name>
<dbReference type="RefSeq" id="XP_018279780.1">
    <property type="nucleotide sequence ID" value="XM_018427296.1"/>
</dbReference>
<dbReference type="AlphaFoldDB" id="A0A0J1B6D6"/>
<accession>A0A0J1B6D6</accession>
<organism evidence="4 5">
    <name type="scientific">Cutaneotrichosporon oleaginosum</name>
    <dbReference type="NCBI Taxonomy" id="879819"/>
    <lineage>
        <taxon>Eukaryota</taxon>
        <taxon>Fungi</taxon>
        <taxon>Dikarya</taxon>
        <taxon>Basidiomycota</taxon>
        <taxon>Agaricomycotina</taxon>
        <taxon>Tremellomycetes</taxon>
        <taxon>Trichosporonales</taxon>
        <taxon>Trichosporonaceae</taxon>
        <taxon>Cutaneotrichosporon</taxon>
    </lineage>
</organism>
<evidence type="ECO:0000256" key="1">
    <source>
        <dbReference type="SAM" id="MobiDB-lite"/>
    </source>
</evidence>
<feature type="transmembrane region" description="Helical" evidence="2">
    <location>
        <begin position="320"/>
        <end position="342"/>
    </location>
</feature>
<feature type="region of interest" description="Disordered" evidence="1">
    <location>
        <begin position="20"/>
        <end position="75"/>
    </location>
</feature>
<feature type="compositionally biased region" description="Polar residues" evidence="1">
    <location>
        <begin position="449"/>
        <end position="458"/>
    </location>
</feature>
<keyword evidence="2" id="KW-1133">Transmembrane helix</keyword>
<evidence type="ECO:0000313" key="5">
    <source>
        <dbReference type="Proteomes" id="UP000053611"/>
    </source>
</evidence>
<dbReference type="GeneID" id="28987899"/>
<dbReference type="EMBL" id="KQ087196">
    <property type="protein sequence ID" value="KLT43289.1"/>
    <property type="molecule type" value="Genomic_DNA"/>
</dbReference>
<feature type="region of interest" description="Disordered" evidence="1">
    <location>
        <begin position="350"/>
        <end position="369"/>
    </location>
</feature>
<evidence type="ECO:0000256" key="3">
    <source>
        <dbReference type="SAM" id="SignalP"/>
    </source>
</evidence>
<evidence type="ECO:0000313" key="4">
    <source>
        <dbReference type="EMBL" id="KLT43289.1"/>
    </source>
</evidence>
<feature type="compositionally biased region" description="Low complexity" evidence="1">
    <location>
        <begin position="522"/>
        <end position="547"/>
    </location>
</feature>
<dbReference type="Proteomes" id="UP000053611">
    <property type="component" value="Unassembled WGS sequence"/>
</dbReference>
<evidence type="ECO:0008006" key="6">
    <source>
        <dbReference type="Google" id="ProtNLM"/>
    </source>
</evidence>